<dbReference type="OrthoDB" id="6412801at2759"/>
<dbReference type="EMBL" id="CAJPIZ010020478">
    <property type="protein sequence ID" value="CAG2117304.1"/>
    <property type="molecule type" value="Genomic_DNA"/>
</dbReference>
<evidence type="ECO:0000313" key="2">
    <source>
        <dbReference type="Proteomes" id="UP000759131"/>
    </source>
</evidence>
<dbReference type="PANTHER" id="PTHR11008">
    <property type="entry name" value="PROTEIN TAKEOUT-LIKE PROTEIN"/>
    <property type="match status" value="1"/>
</dbReference>
<dbReference type="Proteomes" id="UP000759131">
    <property type="component" value="Unassembled WGS sequence"/>
</dbReference>
<reference evidence="1" key="1">
    <citation type="submission" date="2020-11" db="EMBL/GenBank/DDBJ databases">
        <authorList>
            <person name="Tran Van P."/>
        </authorList>
    </citation>
    <scope>NUCLEOTIDE SEQUENCE</scope>
</reference>
<dbReference type="AlphaFoldDB" id="A0A7R9LCL1"/>
<dbReference type="PANTHER" id="PTHR11008:SF13">
    <property type="entry name" value="FI04421P"/>
    <property type="match status" value="1"/>
</dbReference>
<proteinExistence type="predicted"/>
<organism evidence="1">
    <name type="scientific">Medioppia subpectinata</name>
    <dbReference type="NCBI Taxonomy" id="1979941"/>
    <lineage>
        <taxon>Eukaryota</taxon>
        <taxon>Metazoa</taxon>
        <taxon>Ecdysozoa</taxon>
        <taxon>Arthropoda</taxon>
        <taxon>Chelicerata</taxon>
        <taxon>Arachnida</taxon>
        <taxon>Acari</taxon>
        <taxon>Acariformes</taxon>
        <taxon>Sarcoptiformes</taxon>
        <taxon>Oribatida</taxon>
        <taxon>Brachypylina</taxon>
        <taxon>Oppioidea</taxon>
        <taxon>Oppiidae</taxon>
        <taxon>Medioppia</taxon>
    </lineage>
</organism>
<keyword evidence="2" id="KW-1185">Reference proteome</keyword>
<dbReference type="InterPro" id="IPR038606">
    <property type="entry name" value="To_sf"/>
</dbReference>
<name>A0A7R9LCL1_9ACAR</name>
<dbReference type="EMBL" id="OC875053">
    <property type="protein sequence ID" value="CAD7638145.1"/>
    <property type="molecule type" value="Genomic_DNA"/>
</dbReference>
<sequence>MVTFFNVYGDGKFYMNVTGIEINAYGSVAAAADGRIQVDDLELDVYTDNIEMDMENLMGGGFMGGLSNSVMNTLSGLIFNQIKHRMLEEVSADVKRMINTQLEHLPLDFLNTKSASVFDSVLDRAVLAINESGLEPMPLPAFTDKFNYNLMMFRLNGEIKVFNGQLSGLSSLVRTGDIIATYSNNEVVFEARMGFTNLTGGYNWNTNLMGGGPSGNSSLTLSGISCYLRLKQSLRKGAKPTISSFRIEKIKHLWIDVNGLGSWDFILEIVMNLVSNAFKLSLANAISGPVTDAIQTELNTLPISFL</sequence>
<gene>
    <name evidence="1" type="ORF">OSB1V03_LOCUS17257</name>
</gene>
<dbReference type="Gene3D" id="3.15.10.50">
    <property type="match status" value="1"/>
</dbReference>
<dbReference type="InterPro" id="IPR038602">
    <property type="entry name" value="Mite_allergen_7_sf"/>
</dbReference>
<dbReference type="Gene3D" id="3.15.10.30">
    <property type="entry name" value="Haemolymph juvenile hormone binding protein"/>
    <property type="match status" value="1"/>
</dbReference>
<dbReference type="InterPro" id="IPR010562">
    <property type="entry name" value="Haemolymph_juvenile_hormone-bd"/>
</dbReference>
<accession>A0A7R9LCL1</accession>
<evidence type="ECO:0000313" key="1">
    <source>
        <dbReference type="EMBL" id="CAD7638145.1"/>
    </source>
</evidence>
<dbReference type="InterPro" id="IPR020234">
    <property type="entry name" value="Mite_allergen_group-7"/>
</dbReference>
<protein>
    <submittedName>
        <fullName evidence="1">Uncharacterized protein</fullName>
    </submittedName>
</protein>
<dbReference type="Pfam" id="PF06585">
    <property type="entry name" value="JHBP"/>
    <property type="match status" value="1"/>
</dbReference>
<dbReference type="Pfam" id="PF16984">
    <property type="entry name" value="Grp7_allergen"/>
    <property type="match status" value="1"/>
</dbReference>